<dbReference type="KEGG" id="rpon:G3256_08680"/>
<keyword evidence="2" id="KW-1185">Reference proteome</keyword>
<proteinExistence type="predicted"/>
<dbReference type="Gene3D" id="3.40.50.300">
    <property type="entry name" value="P-loop containing nucleotide triphosphate hydrolases"/>
    <property type="match status" value="1"/>
</dbReference>
<organism evidence="1 2">
    <name type="scientific">Roseobacter ponti</name>
    <dbReference type="NCBI Taxonomy" id="1891787"/>
    <lineage>
        <taxon>Bacteria</taxon>
        <taxon>Pseudomonadati</taxon>
        <taxon>Pseudomonadota</taxon>
        <taxon>Alphaproteobacteria</taxon>
        <taxon>Rhodobacterales</taxon>
        <taxon>Roseobacteraceae</taxon>
        <taxon>Roseobacter</taxon>
    </lineage>
</organism>
<dbReference type="PANTHER" id="PTHR36978:SF4">
    <property type="entry name" value="P-LOOP CONTAINING NUCLEOSIDE TRIPHOSPHATE HYDROLASE PROTEIN"/>
    <property type="match status" value="1"/>
</dbReference>
<reference evidence="1 2" key="1">
    <citation type="submission" date="2020-02" db="EMBL/GenBank/DDBJ databases">
        <title>Genome sequence of Roseobacter ponti.</title>
        <authorList>
            <person name="Hollensteiner J."/>
            <person name="Schneider D."/>
            <person name="Poehlein A."/>
            <person name="Daniel R."/>
        </authorList>
    </citation>
    <scope>NUCLEOTIDE SEQUENCE [LARGE SCALE GENOMIC DNA]</scope>
    <source>
        <strain evidence="1 2">DSM 106830</strain>
    </source>
</reference>
<accession>A0A858SSD2</accession>
<evidence type="ECO:0000313" key="1">
    <source>
        <dbReference type="EMBL" id="QJF51230.1"/>
    </source>
</evidence>
<evidence type="ECO:0000313" key="2">
    <source>
        <dbReference type="Proteomes" id="UP000503308"/>
    </source>
</evidence>
<evidence type="ECO:0008006" key="3">
    <source>
        <dbReference type="Google" id="ProtNLM"/>
    </source>
</evidence>
<gene>
    <name evidence="1" type="ORF">G3256_08680</name>
</gene>
<dbReference type="InterPro" id="IPR040632">
    <property type="entry name" value="Sulfotransfer_4"/>
</dbReference>
<dbReference type="Pfam" id="PF17784">
    <property type="entry name" value="Sulfotransfer_4"/>
    <property type="match status" value="1"/>
</dbReference>
<dbReference type="Proteomes" id="UP000503308">
    <property type="component" value="Chromosome"/>
</dbReference>
<dbReference type="InterPro" id="IPR027417">
    <property type="entry name" value="P-loop_NTPase"/>
</dbReference>
<sequence length="210" mass="23756">MGLKVIGSGFGRTGTKSVKDALEKLGFGPCHHMYEVVAEPDRVTPWTEYAAGRPVDWGAVFDGFSSQIDWPGAHIWRELSEIYPEAKVVHTRRPEESWARSYSKTIGTLMNEFEQMPLPPHIRDMMTMARDKIIGETFDGDHMDNAVQIAAYRKRTDEVVAAIPPERLLIFDVAEGWAPLCAFLEVDVPDMPFPHENVEADFWEKLKPPA</sequence>
<dbReference type="RefSeq" id="WP_169640445.1">
    <property type="nucleotide sequence ID" value="NZ_CP048788.1"/>
</dbReference>
<dbReference type="AlphaFoldDB" id="A0A858SSD2"/>
<protein>
    <recommendedName>
        <fullName evidence="3">Sulfotransferase family protein</fullName>
    </recommendedName>
</protein>
<dbReference type="SUPFAM" id="SSF52540">
    <property type="entry name" value="P-loop containing nucleoside triphosphate hydrolases"/>
    <property type="match status" value="1"/>
</dbReference>
<name>A0A858SSD2_9RHOB</name>
<dbReference type="PANTHER" id="PTHR36978">
    <property type="entry name" value="P-LOOP CONTAINING NUCLEOTIDE TRIPHOSPHATE HYDROLASE"/>
    <property type="match status" value="1"/>
</dbReference>
<dbReference type="EMBL" id="CP048788">
    <property type="protein sequence ID" value="QJF51230.1"/>
    <property type="molecule type" value="Genomic_DNA"/>
</dbReference>